<evidence type="ECO:0000313" key="3">
    <source>
        <dbReference type="Proteomes" id="UP001500325"/>
    </source>
</evidence>
<dbReference type="RefSeq" id="WP_345384461.1">
    <property type="nucleotide sequence ID" value="NZ_BAABIC010000033.1"/>
</dbReference>
<gene>
    <name evidence="2" type="ORF">GCM10023215_63140</name>
</gene>
<dbReference type="Proteomes" id="UP001500325">
    <property type="component" value="Unassembled WGS sequence"/>
</dbReference>
<feature type="compositionally biased region" description="Basic and acidic residues" evidence="1">
    <location>
        <begin position="23"/>
        <end position="55"/>
    </location>
</feature>
<comment type="caution">
    <text evidence="2">The sequence shown here is derived from an EMBL/GenBank/DDBJ whole genome shotgun (WGS) entry which is preliminary data.</text>
</comment>
<feature type="region of interest" description="Disordered" evidence="1">
    <location>
        <begin position="15"/>
        <end position="55"/>
    </location>
</feature>
<protein>
    <submittedName>
        <fullName evidence="2">Uncharacterized protein</fullName>
    </submittedName>
</protein>
<evidence type="ECO:0000313" key="2">
    <source>
        <dbReference type="EMBL" id="GAA4711952.1"/>
    </source>
</evidence>
<organism evidence="2 3">
    <name type="scientific">Pseudonocardia yuanmonensis</name>
    <dbReference type="NCBI Taxonomy" id="1095914"/>
    <lineage>
        <taxon>Bacteria</taxon>
        <taxon>Bacillati</taxon>
        <taxon>Actinomycetota</taxon>
        <taxon>Actinomycetes</taxon>
        <taxon>Pseudonocardiales</taxon>
        <taxon>Pseudonocardiaceae</taxon>
        <taxon>Pseudonocardia</taxon>
    </lineage>
</organism>
<accession>A0ABP8XNJ1</accession>
<name>A0ABP8XNJ1_9PSEU</name>
<sequence>MAELPDRVRRRLAEVFGDPMPEVTRDELEDPRPADRERDEEWYRANRPPHHDQDG</sequence>
<reference evidence="3" key="1">
    <citation type="journal article" date="2019" name="Int. J. Syst. Evol. Microbiol.">
        <title>The Global Catalogue of Microorganisms (GCM) 10K type strain sequencing project: providing services to taxonomists for standard genome sequencing and annotation.</title>
        <authorList>
            <consortium name="The Broad Institute Genomics Platform"/>
            <consortium name="The Broad Institute Genome Sequencing Center for Infectious Disease"/>
            <person name="Wu L."/>
            <person name="Ma J."/>
        </authorList>
    </citation>
    <scope>NUCLEOTIDE SEQUENCE [LARGE SCALE GENOMIC DNA]</scope>
    <source>
        <strain evidence="3">JCM 18055</strain>
    </source>
</reference>
<evidence type="ECO:0000256" key="1">
    <source>
        <dbReference type="SAM" id="MobiDB-lite"/>
    </source>
</evidence>
<dbReference type="EMBL" id="BAABIC010000033">
    <property type="protein sequence ID" value="GAA4711952.1"/>
    <property type="molecule type" value="Genomic_DNA"/>
</dbReference>
<keyword evidence="3" id="KW-1185">Reference proteome</keyword>
<proteinExistence type="predicted"/>